<evidence type="ECO:0000313" key="2">
    <source>
        <dbReference type="Proteomes" id="UP000051587"/>
    </source>
</evidence>
<keyword evidence="2" id="KW-1185">Reference proteome</keyword>
<dbReference type="EMBL" id="CYSA01000008">
    <property type="protein sequence ID" value="CUH63629.1"/>
    <property type="molecule type" value="Genomic_DNA"/>
</dbReference>
<dbReference type="OrthoDB" id="7872244at2"/>
<name>A0A0P1F7N6_THAGE</name>
<organism evidence="1 2">
    <name type="scientific">Thalassovita gelatinovora</name>
    <name type="common">Thalassobius gelatinovorus</name>
    <dbReference type="NCBI Taxonomy" id="53501"/>
    <lineage>
        <taxon>Bacteria</taxon>
        <taxon>Pseudomonadati</taxon>
        <taxon>Pseudomonadota</taxon>
        <taxon>Alphaproteobacteria</taxon>
        <taxon>Rhodobacterales</taxon>
        <taxon>Roseobacteraceae</taxon>
        <taxon>Thalassovita</taxon>
    </lineage>
</organism>
<accession>A0A0P1F7N6</accession>
<sequence length="162" mass="18011">MPIEETPDGLAEPFQDILDGYFTLKESVRQMMARHDFSWAWLTLHQAPVMDISGLAPDEPVPLHLRDGYAGLIDTMMLTVLRPGTQGSDEFVLIGIGEWQWLDNRAHTDLPKDIRLGEPAYFSGFGLSTKKMPDPKRIAASDVLADVPASLADFGRLRPFSA</sequence>
<evidence type="ECO:0000313" key="1">
    <source>
        <dbReference type="EMBL" id="CUH63629.1"/>
    </source>
</evidence>
<protein>
    <submittedName>
        <fullName evidence="1">Uncharacterized protein</fullName>
    </submittedName>
</protein>
<dbReference type="Proteomes" id="UP000051587">
    <property type="component" value="Unassembled WGS sequence"/>
</dbReference>
<proteinExistence type="predicted"/>
<reference evidence="1 2" key="1">
    <citation type="submission" date="2015-09" db="EMBL/GenBank/DDBJ databases">
        <authorList>
            <consortium name="Swine Surveillance"/>
        </authorList>
    </citation>
    <scope>NUCLEOTIDE SEQUENCE [LARGE SCALE GENOMIC DNA]</scope>
    <source>
        <strain evidence="1 2">CECT 4357</strain>
    </source>
</reference>
<gene>
    <name evidence="1" type="ORF">TG4357_00794</name>
</gene>
<dbReference type="RefSeq" id="WP_058261582.1">
    <property type="nucleotide sequence ID" value="NZ_CP051181.1"/>
</dbReference>
<dbReference type="AlphaFoldDB" id="A0A0P1F7N6"/>
<dbReference type="STRING" id="53501.SAMN04488043_11335"/>